<evidence type="ECO:0000313" key="5">
    <source>
        <dbReference type="Proteomes" id="UP001054889"/>
    </source>
</evidence>
<evidence type="ECO:0000313" key="4">
    <source>
        <dbReference type="EMBL" id="GJN34018.1"/>
    </source>
</evidence>
<protein>
    <recommendedName>
        <fullName evidence="6">Pentatricopeptide repeat-containing protein</fullName>
    </recommendedName>
</protein>
<dbReference type="GO" id="GO:0009451">
    <property type="term" value="P:RNA modification"/>
    <property type="evidence" value="ECO:0007669"/>
    <property type="project" value="InterPro"/>
</dbReference>
<dbReference type="GO" id="GO:0003723">
    <property type="term" value="F:RNA binding"/>
    <property type="evidence" value="ECO:0007669"/>
    <property type="project" value="InterPro"/>
</dbReference>
<comment type="caution">
    <text evidence="4">The sequence shown here is derived from an EMBL/GenBank/DDBJ whole genome shotgun (WGS) entry which is preliminary data.</text>
</comment>
<organism evidence="4 5">
    <name type="scientific">Eleusine coracana subsp. coracana</name>
    <dbReference type="NCBI Taxonomy" id="191504"/>
    <lineage>
        <taxon>Eukaryota</taxon>
        <taxon>Viridiplantae</taxon>
        <taxon>Streptophyta</taxon>
        <taxon>Embryophyta</taxon>
        <taxon>Tracheophyta</taxon>
        <taxon>Spermatophyta</taxon>
        <taxon>Magnoliopsida</taxon>
        <taxon>Liliopsida</taxon>
        <taxon>Poales</taxon>
        <taxon>Poaceae</taxon>
        <taxon>PACMAD clade</taxon>
        <taxon>Chloridoideae</taxon>
        <taxon>Cynodonteae</taxon>
        <taxon>Eleusininae</taxon>
        <taxon>Eleusine</taxon>
    </lineage>
</organism>
<dbReference type="Gene3D" id="1.25.40.10">
    <property type="entry name" value="Tetratricopeptide repeat domain"/>
    <property type="match status" value="1"/>
</dbReference>
<evidence type="ECO:0000256" key="1">
    <source>
        <dbReference type="ARBA" id="ARBA00022737"/>
    </source>
</evidence>
<evidence type="ECO:0000256" key="3">
    <source>
        <dbReference type="PROSITE-ProRule" id="PRU00708"/>
    </source>
</evidence>
<dbReference type="InterPro" id="IPR002885">
    <property type="entry name" value="PPR_rpt"/>
</dbReference>
<sequence length="226" mass="23451">MPPSRLRPAHFRVLSAQFSSSSPAHAPHPLDGMPRRGADRLAGLPAALADFVRARAAGTVAAAPCRFSYGNALAACAASSGTHPALAFAEQLYCAAWKDGLSGDAYVCSAAVDLFAKVGRLGGALRAFEDGDQTSAVCWNAAISGAVRNGEHALAVQMFGDMVRGSCAPNSFTYSGALSACAAGAEMQIGTAVHGILIRRDPEYDVFIGTSIVNMYSKCAVIWARP</sequence>
<dbReference type="Pfam" id="PF13041">
    <property type="entry name" value="PPR_2"/>
    <property type="match status" value="1"/>
</dbReference>
<dbReference type="NCBIfam" id="TIGR00756">
    <property type="entry name" value="PPR"/>
    <property type="match status" value="1"/>
</dbReference>
<keyword evidence="1" id="KW-0677">Repeat</keyword>
<gene>
    <name evidence="4" type="primary">gb22649</name>
    <name evidence="4" type="ORF">PR202_gb22649</name>
</gene>
<dbReference type="PANTHER" id="PTHR24015:SF548">
    <property type="entry name" value="OS08G0340900 PROTEIN"/>
    <property type="match status" value="1"/>
</dbReference>
<dbReference type="AlphaFoldDB" id="A0AAV5FEC2"/>
<dbReference type="PANTHER" id="PTHR24015">
    <property type="entry name" value="OS07G0578800 PROTEIN-RELATED"/>
    <property type="match status" value="1"/>
</dbReference>
<name>A0AAV5FEC2_ELECO</name>
<dbReference type="Proteomes" id="UP001054889">
    <property type="component" value="Unassembled WGS sequence"/>
</dbReference>
<reference evidence="4" key="1">
    <citation type="journal article" date="2018" name="DNA Res.">
        <title>Multiple hybrid de novo genome assembly of finger millet, an orphan allotetraploid crop.</title>
        <authorList>
            <person name="Hatakeyama M."/>
            <person name="Aluri S."/>
            <person name="Balachadran M.T."/>
            <person name="Sivarajan S.R."/>
            <person name="Patrignani A."/>
            <person name="Gruter S."/>
            <person name="Poveda L."/>
            <person name="Shimizu-Inatsugi R."/>
            <person name="Baeten J."/>
            <person name="Francoijs K.J."/>
            <person name="Nataraja K.N."/>
            <person name="Reddy Y.A.N."/>
            <person name="Phadnis S."/>
            <person name="Ravikumar R.L."/>
            <person name="Schlapbach R."/>
            <person name="Sreeman S.M."/>
            <person name="Shimizu K.K."/>
        </authorList>
    </citation>
    <scope>NUCLEOTIDE SEQUENCE</scope>
</reference>
<keyword evidence="5" id="KW-1185">Reference proteome</keyword>
<dbReference type="EMBL" id="BQKI01000085">
    <property type="protein sequence ID" value="GJN34018.1"/>
    <property type="molecule type" value="Genomic_DNA"/>
</dbReference>
<evidence type="ECO:0008006" key="6">
    <source>
        <dbReference type="Google" id="ProtNLM"/>
    </source>
</evidence>
<accession>A0AAV5FEC2</accession>
<dbReference type="PROSITE" id="PS51375">
    <property type="entry name" value="PPR"/>
    <property type="match status" value="1"/>
</dbReference>
<dbReference type="FunFam" id="1.25.40.10:FF:000857">
    <property type="entry name" value="Pentatricopeptide repeat-containing protein chloroplastic"/>
    <property type="match status" value="1"/>
</dbReference>
<dbReference type="InterPro" id="IPR011990">
    <property type="entry name" value="TPR-like_helical_dom_sf"/>
</dbReference>
<evidence type="ECO:0000256" key="2">
    <source>
        <dbReference type="ARBA" id="ARBA00022946"/>
    </source>
</evidence>
<reference evidence="4" key="2">
    <citation type="submission" date="2021-12" db="EMBL/GenBank/DDBJ databases">
        <title>Resequencing data analysis of finger millet.</title>
        <authorList>
            <person name="Hatakeyama M."/>
            <person name="Aluri S."/>
            <person name="Balachadran M.T."/>
            <person name="Sivarajan S.R."/>
            <person name="Poveda L."/>
            <person name="Shimizu-Inatsugi R."/>
            <person name="Schlapbach R."/>
            <person name="Sreeman S.M."/>
            <person name="Shimizu K.K."/>
        </authorList>
    </citation>
    <scope>NUCLEOTIDE SEQUENCE</scope>
</reference>
<proteinExistence type="predicted"/>
<feature type="repeat" description="PPR" evidence="3">
    <location>
        <begin position="135"/>
        <end position="169"/>
    </location>
</feature>
<keyword evidence="2" id="KW-0809">Transit peptide</keyword>
<dbReference type="InterPro" id="IPR046960">
    <property type="entry name" value="PPR_At4g14850-like_plant"/>
</dbReference>